<keyword evidence="2 6" id="KW-0479">Metal-binding</keyword>
<feature type="site" description="Transition state stabilizer" evidence="7">
    <location>
        <position position="151"/>
    </location>
</feature>
<organism evidence="9 10">
    <name type="scientific">Suttonella indologenes</name>
    <dbReference type="NCBI Taxonomy" id="13276"/>
    <lineage>
        <taxon>Bacteria</taxon>
        <taxon>Pseudomonadati</taxon>
        <taxon>Pseudomonadota</taxon>
        <taxon>Gammaproteobacteria</taxon>
        <taxon>Cardiobacteriales</taxon>
        <taxon>Cardiobacteriaceae</taxon>
        <taxon>Suttonella</taxon>
    </lineage>
</organism>
<comment type="cofactor">
    <cofactor evidence="6">
        <name>Mg(2+)</name>
        <dbReference type="ChEBI" id="CHEBI:18420"/>
    </cofactor>
    <cofactor evidence="6">
        <name>Mn(2+)</name>
        <dbReference type="ChEBI" id="CHEBI:29035"/>
    </cofactor>
    <text evidence="6">Probably binds two magnesium or manganese ions per subunit.</text>
</comment>
<dbReference type="EMBL" id="UHIA01000004">
    <property type="protein sequence ID" value="SUO98296.1"/>
    <property type="molecule type" value="Genomic_DNA"/>
</dbReference>
<keyword evidence="4 6" id="KW-0460">Magnesium</keyword>
<sequence length="258" mass="30207">MFKIITLNANGIRAAERKGFFQWLEQQNADAVCIQETKAQQSQLEGNPVFFPFDYNYYHDAEKKGYSGTALYLKHKPDEVKTGIGWEEVDCEGRYLEARYGDLHIISLYMHSGTSGEERQAKKDAFMIKFRPYLDDLAADNHRVILCGDINIAHMERDIRNWKGNLKNSGFLPHERQWLSDLFALNYKDAFRLINQEELQYTWWSQRSRAREKNVGWRIDYHIITNNLADQVIDAEIYIGEVFSDHAPVVITYQDLLK</sequence>
<feature type="binding site" evidence="6">
    <location>
        <position position="245"/>
    </location>
    <ligand>
        <name>Mg(2+)</name>
        <dbReference type="ChEBI" id="CHEBI:18420"/>
        <label>1</label>
    </ligand>
</feature>
<dbReference type="FunFam" id="3.60.10.10:FF:000026">
    <property type="entry name" value="Exodeoxyribonuclease III"/>
    <property type="match status" value="1"/>
</dbReference>
<dbReference type="NCBIfam" id="TIGR00195">
    <property type="entry name" value="exoDNase_III"/>
    <property type="match status" value="1"/>
</dbReference>
<feature type="active site" evidence="5">
    <location>
        <position position="109"/>
    </location>
</feature>
<dbReference type="GO" id="GO:0046872">
    <property type="term" value="F:metal ion binding"/>
    <property type="evidence" value="ECO:0007669"/>
    <property type="project" value="UniProtKB-KW"/>
</dbReference>
<gene>
    <name evidence="9" type="primary">exoA</name>
    <name evidence="9" type="ORF">NCTC10717_02038</name>
</gene>
<protein>
    <submittedName>
        <fullName evidence="9">Exodeoxyribonuclease</fullName>
        <ecNumber evidence="9">3.1.11.2</ecNumber>
    </submittedName>
</protein>
<evidence type="ECO:0000313" key="10">
    <source>
        <dbReference type="Proteomes" id="UP000254575"/>
    </source>
</evidence>
<evidence type="ECO:0000256" key="2">
    <source>
        <dbReference type="ARBA" id="ARBA00022723"/>
    </source>
</evidence>
<dbReference type="GO" id="GO:0006284">
    <property type="term" value="P:base-excision repair"/>
    <property type="evidence" value="ECO:0007669"/>
    <property type="project" value="TreeGrafter"/>
</dbReference>
<dbReference type="Gene3D" id="3.60.10.10">
    <property type="entry name" value="Endonuclease/exonuclease/phosphatase"/>
    <property type="match status" value="1"/>
</dbReference>
<feature type="binding site" evidence="6">
    <location>
        <position position="36"/>
    </location>
    <ligand>
        <name>Mg(2+)</name>
        <dbReference type="ChEBI" id="CHEBI:18420"/>
        <label>1</label>
    </ligand>
</feature>
<accession>A0A380N1X3</accession>
<evidence type="ECO:0000256" key="1">
    <source>
        <dbReference type="ARBA" id="ARBA00007092"/>
    </source>
</evidence>
<name>A0A380N1X3_9GAMM</name>
<dbReference type="CDD" id="cd10281">
    <property type="entry name" value="Nape_like_AP-endo"/>
    <property type="match status" value="1"/>
</dbReference>
<dbReference type="InterPro" id="IPR005135">
    <property type="entry name" value="Endo/exonuclease/phosphatase"/>
</dbReference>
<proteinExistence type="inferred from homology"/>
<dbReference type="RefSeq" id="WP_115219140.1">
    <property type="nucleotide sequence ID" value="NZ_UHIA01000004.1"/>
</dbReference>
<feature type="active site" description="Proton acceptor" evidence="5">
    <location>
        <position position="246"/>
    </location>
</feature>
<keyword evidence="10" id="KW-1185">Reference proteome</keyword>
<dbReference type="PANTHER" id="PTHR22748">
    <property type="entry name" value="AP ENDONUCLEASE"/>
    <property type="match status" value="1"/>
</dbReference>
<dbReference type="InterPro" id="IPR004808">
    <property type="entry name" value="AP_endonuc_1"/>
</dbReference>
<evidence type="ECO:0000256" key="5">
    <source>
        <dbReference type="PIRSR" id="PIRSR604808-1"/>
    </source>
</evidence>
<dbReference type="NCBIfam" id="TIGR00633">
    <property type="entry name" value="xth"/>
    <property type="match status" value="1"/>
</dbReference>
<dbReference type="GO" id="GO:0003906">
    <property type="term" value="F:DNA-(apurinic or apyrimidinic site) endonuclease activity"/>
    <property type="evidence" value="ECO:0007669"/>
    <property type="project" value="TreeGrafter"/>
</dbReference>
<dbReference type="GO" id="GO:0008311">
    <property type="term" value="F:double-stranded DNA 3'-5' DNA exonuclease activity"/>
    <property type="evidence" value="ECO:0007669"/>
    <property type="project" value="UniProtKB-EC"/>
</dbReference>
<dbReference type="PANTHER" id="PTHR22748:SF6">
    <property type="entry name" value="DNA-(APURINIC OR APYRIMIDINIC SITE) ENDONUCLEASE"/>
    <property type="match status" value="1"/>
</dbReference>
<evidence type="ECO:0000259" key="8">
    <source>
        <dbReference type="Pfam" id="PF03372"/>
    </source>
</evidence>
<dbReference type="SUPFAM" id="SSF56219">
    <property type="entry name" value="DNase I-like"/>
    <property type="match status" value="1"/>
</dbReference>
<evidence type="ECO:0000256" key="6">
    <source>
        <dbReference type="PIRSR" id="PIRSR604808-2"/>
    </source>
</evidence>
<comment type="similarity">
    <text evidence="1">Belongs to the DNA repair enzymes AP/ExoA family.</text>
</comment>
<dbReference type="InterPro" id="IPR036691">
    <property type="entry name" value="Endo/exonu/phosph_ase_sf"/>
</dbReference>
<keyword evidence="3 9" id="KW-0378">Hydrolase</keyword>
<feature type="active site" description="Proton donor/acceptor" evidence="5">
    <location>
        <position position="149"/>
    </location>
</feature>
<feature type="site" description="Interaction with DNA substrate" evidence="7">
    <location>
        <position position="246"/>
    </location>
</feature>
<feature type="binding site" evidence="6">
    <location>
        <position position="8"/>
    </location>
    <ligand>
        <name>Mg(2+)</name>
        <dbReference type="ChEBI" id="CHEBI:18420"/>
        <label>1</label>
    </ligand>
</feature>
<feature type="domain" description="Endonuclease/exonuclease/phosphatase" evidence="8">
    <location>
        <begin position="5"/>
        <end position="246"/>
    </location>
</feature>
<keyword evidence="6" id="KW-0464">Manganese</keyword>
<feature type="binding site" evidence="6">
    <location>
        <position position="151"/>
    </location>
    <ligand>
        <name>Mg(2+)</name>
        <dbReference type="ChEBI" id="CHEBI:18420"/>
        <label>1</label>
    </ligand>
</feature>
<dbReference type="OrthoDB" id="9803914at2"/>
<dbReference type="PROSITE" id="PS51435">
    <property type="entry name" value="AP_NUCLEASE_F1_4"/>
    <property type="match status" value="1"/>
</dbReference>
<feature type="binding site" evidence="6">
    <location>
        <position position="246"/>
    </location>
    <ligand>
        <name>Mg(2+)</name>
        <dbReference type="ChEBI" id="CHEBI:18420"/>
        <label>1</label>
    </ligand>
</feature>
<evidence type="ECO:0000256" key="3">
    <source>
        <dbReference type="ARBA" id="ARBA00022801"/>
    </source>
</evidence>
<dbReference type="Pfam" id="PF03372">
    <property type="entry name" value="Exo_endo_phos"/>
    <property type="match status" value="1"/>
</dbReference>
<feature type="site" description="Important for catalytic activity" evidence="7">
    <location>
        <position position="220"/>
    </location>
</feature>
<dbReference type="Proteomes" id="UP000254575">
    <property type="component" value="Unassembled WGS sequence"/>
</dbReference>
<evidence type="ECO:0000256" key="4">
    <source>
        <dbReference type="ARBA" id="ARBA00022842"/>
    </source>
</evidence>
<reference evidence="9 10" key="1">
    <citation type="submission" date="2018-06" db="EMBL/GenBank/DDBJ databases">
        <authorList>
            <consortium name="Pathogen Informatics"/>
            <person name="Doyle S."/>
        </authorList>
    </citation>
    <scope>NUCLEOTIDE SEQUENCE [LARGE SCALE GENOMIC DNA]</scope>
    <source>
        <strain evidence="9 10">NCTC10717</strain>
    </source>
</reference>
<dbReference type="EC" id="3.1.11.2" evidence="9"/>
<evidence type="ECO:0000256" key="7">
    <source>
        <dbReference type="PIRSR" id="PIRSR604808-3"/>
    </source>
</evidence>
<evidence type="ECO:0000313" key="9">
    <source>
        <dbReference type="EMBL" id="SUO98296.1"/>
    </source>
</evidence>
<dbReference type="AlphaFoldDB" id="A0A380N1X3"/>
<dbReference type="GO" id="GO:0008081">
    <property type="term" value="F:phosphoric diester hydrolase activity"/>
    <property type="evidence" value="ECO:0007669"/>
    <property type="project" value="TreeGrafter"/>
</dbReference>
<feature type="binding site" evidence="6">
    <location>
        <position position="149"/>
    </location>
    <ligand>
        <name>Mg(2+)</name>
        <dbReference type="ChEBI" id="CHEBI:18420"/>
        <label>1</label>
    </ligand>
</feature>